<evidence type="ECO:0000256" key="6">
    <source>
        <dbReference type="ARBA" id="ARBA00023015"/>
    </source>
</evidence>
<dbReference type="Gene3D" id="1.10.340.30">
    <property type="entry name" value="Hypothetical protein, domain 2"/>
    <property type="match status" value="1"/>
</dbReference>
<keyword evidence="4" id="KW-0808">Transferase</keyword>
<keyword evidence="12" id="KW-1185">Reference proteome</keyword>
<proteinExistence type="predicted"/>
<dbReference type="Proteomes" id="UP001324634">
    <property type="component" value="Chromosome"/>
</dbReference>
<dbReference type="GO" id="GO:0043565">
    <property type="term" value="F:sequence-specific DNA binding"/>
    <property type="evidence" value="ECO:0007669"/>
    <property type="project" value="InterPro"/>
</dbReference>
<dbReference type="GO" id="GO:0043916">
    <property type="term" value="F:DNA-7-methylguanine glycosylase activity"/>
    <property type="evidence" value="ECO:0007669"/>
    <property type="project" value="TreeGrafter"/>
</dbReference>
<evidence type="ECO:0000259" key="10">
    <source>
        <dbReference type="PROSITE" id="PS01124"/>
    </source>
</evidence>
<dbReference type="GO" id="GO:0032259">
    <property type="term" value="P:methylation"/>
    <property type="evidence" value="ECO:0007669"/>
    <property type="project" value="UniProtKB-KW"/>
</dbReference>
<dbReference type="Pfam" id="PF12833">
    <property type="entry name" value="HTH_18"/>
    <property type="match status" value="1"/>
</dbReference>
<feature type="domain" description="HTH araC/xylS-type" evidence="10">
    <location>
        <begin position="87"/>
        <end position="185"/>
    </location>
</feature>
<comment type="catalytic activity">
    <reaction evidence="1">
        <text>Hydrolysis of alkylated DNA, releasing 3-methyladenine, 3-methylguanine, 7-methylguanine and 7-methyladenine.</text>
        <dbReference type="EC" id="3.2.2.21"/>
    </reaction>
</comment>
<dbReference type="InterPro" id="IPR010316">
    <property type="entry name" value="AlkA_N"/>
</dbReference>
<reference evidence="11 12" key="1">
    <citation type="submission" date="2023-11" db="EMBL/GenBank/DDBJ databases">
        <title>Peredibacter starrii A3.12.</title>
        <authorList>
            <person name="Mitchell R.J."/>
        </authorList>
    </citation>
    <scope>NUCLEOTIDE SEQUENCE [LARGE SCALE GENOMIC DNA]</scope>
    <source>
        <strain evidence="11 12">A3.12</strain>
    </source>
</reference>
<dbReference type="AlphaFoldDB" id="A0AAX4HQH1"/>
<evidence type="ECO:0000256" key="4">
    <source>
        <dbReference type="ARBA" id="ARBA00022603"/>
    </source>
</evidence>
<dbReference type="Gene3D" id="1.10.10.60">
    <property type="entry name" value="Homeodomain-like"/>
    <property type="match status" value="1"/>
</dbReference>
<keyword evidence="7" id="KW-0010">Activator</keyword>
<comment type="cofactor">
    <cofactor evidence="2">
        <name>Zn(2+)</name>
        <dbReference type="ChEBI" id="CHEBI:29105"/>
    </cofactor>
</comment>
<dbReference type="GO" id="GO:0008270">
    <property type="term" value="F:zinc ion binding"/>
    <property type="evidence" value="ECO:0007669"/>
    <property type="project" value="InterPro"/>
</dbReference>
<dbReference type="PANTHER" id="PTHR43003:SF13">
    <property type="entry name" value="DNA-3-METHYLADENINE GLYCOSYLASE 2"/>
    <property type="match status" value="1"/>
</dbReference>
<name>A0AAX4HQH1_9BACT</name>
<dbReference type="SMART" id="SM01009">
    <property type="entry name" value="AlkA_N"/>
    <property type="match status" value="1"/>
</dbReference>
<dbReference type="InterPro" id="IPR035451">
    <property type="entry name" value="Ada-like_dom_sf"/>
</dbReference>
<dbReference type="InterPro" id="IPR003265">
    <property type="entry name" value="HhH-GPD_domain"/>
</dbReference>
<dbReference type="GO" id="GO:0008168">
    <property type="term" value="F:methyltransferase activity"/>
    <property type="evidence" value="ECO:0007669"/>
    <property type="project" value="UniProtKB-KW"/>
</dbReference>
<dbReference type="GO" id="GO:0005737">
    <property type="term" value="C:cytoplasm"/>
    <property type="evidence" value="ECO:0007669"/>
    <property type="project" value="TreeGrafter"/>
</dbReference>
<keyword evidence="8" id="KW-0804">Transcription</keyword>
<protein>
    <recommendedName>
        <fullName evidence="3">DNA-3-methyladenine glycosylase II</fullName>
        <ecNumber evidence="3">3.2.2.21</ecNumber>
    </recommendedName>
</protein>
<dbReference type="PROSITE" id="PS01124">
    <property type="entry name" value="HTH_ARAC_FAMILY_2"/>
    <property type="match status" value="1"/>
</dbReference>
<dbReference type="Pfam" id="PF06029">
    <property type="entry name" value="AlkA_N"/>
    <property type="match status" value="1"/>
</dbReference>
<dbReference type="EC" id="3.2.2.21" evidence="3"/>
<dbReference type="InterPro" id="IPR009057">
    <property type="entry name" value="Homeodomain-like_sf"/>
</dbReference>
<evidence type="ECO:0000256" key="8">
    <source>
        <dbReference type="ARBA" id="ARBA00023163"/>
    </source>
</evidence>
<dbReference type="GO" id="GO:0032131">
    <property type="term" value="F:alkylated DNA binding"/>
    <property type="evidence" value="ECO:0007669"/>
    <property type="project" value="TreeGrafter"/>
</dbReference>
<dbReference type="Gene3D" id="3.40.10.10">
    <property type="entry name" value="DNA Methylphosphotriester Repair Domain"/>
    <property type="match status" value="1"/>
</dbReference>
<keyword evidence="6" id="KW-0805">Transcription regulation</keyword>
<dbReference type="RefSeq" id="WP_321395297.1">
    <property type="nucleotide sequence ID" value="NZ_CP139487.1"/>
</dbReference>
<dbReference type="GO" id="GO:0003700">
    <property type="term" value="F:DNA-binding transcription factor activity"/>
    <property type="evidence" value="ECO:0007669"/>
    <property type="project" value="InterPro"/>
</dbReference>
<dbReference type="Pfam" id="PF02805">
    <property type="entry name" value="Ada_Zn_binding"/>
    <property type="match status" value="1"/>
</dbReference>
<dbReference type="SUPFAM" id="SSF55945">
    <property type="entry name" value="TATA-box binding protein-like"/>
    <property type="match status" value="1"/>
</dbReference>
<evidence type="ECO:0000313" key="12">
    <source>
        <dbReference type="Proteomes" id="UP001324634"/>
    </source>
</evidence>
<dbReference type="GO" id="GO:0008725">
    <property type="term" value="F:DNA-3-methyladenine glycosylase activity"/>
    <property type="evidence" value="ECO:0007669"/>
    <property type="project" value="TreeGrafter"/>
</dbReference>
<dbReference type="SMART" id="SM00342">
    <property type="entry name" value="HTH_ARAC"/>
    <property type="match status" value="1"/>
</dbReference>
<dbReference type="SUPFAM" id="SSF57884">
    <property type="entry name" value="Ada DNA repair protein, N-terminal domain (N-Ada 10)"/>
    <property type="match status" value="1"/>
</dbReference>
<dbReference type="GO" id="GO:0032993">
    <property type="term" value="C:protein-DNA complex"/>
    <property type="evidence" value="ECO:0007669"/>
    <property type="project" value="TreeGrafter"/>
</dbReference>
<evidence type="ECO:0000256" key="5">
    <source>
        <dbReference type="ARBA" id="ARBA00022763"/>
    </source>
</evidence>
<dbReference type="Gene3D" id="3.30.310.20">
    <property type="entry name" value="DNA-3-methyladenine glycosylase AlkA, N-terminal domain"/>
    <property type="match status" value="1"/>
</dbReference>
<evidence type="ECO:0000256" key="3">
    <source>
        <dbReference type="ARBA" id="ARBA00012000"/>
    </source>
</evidence>
<keyword evidence="4" id="KW-0489">Methyltransferase</keyword>
<evidence type="ECO:0000256" key="7">
    <source>
        <dbReference type="ARBA" id="ARBA00023159"/>
    </source>
</evidence>
<dbReference type="EMBL" id="CP139487">
    <property type="protein sequence ID" value="WPU65184.1"/>
    <property type="molecule type" value="Genomic_DNA"/>
</dbReference>
<dbReference type="InterPro" id="IPR018060">
    <property type="entry name" value="HTH_AraC"/>
</dbReference>
<dbReference type="SUPFAM" id="SSF48150">
    <property type="entry name" value="DNA-glycosylase"/>
    <property type="match status" value="1"/>
</dbReference>
<dbReference type="InterPro" id="IPR037046">
    <property type="entry name" value="AlkA_N_sf"/>
</dbReference>
<evidence type="ECO:0000256" key="2">
    <source>
        <dbReference type="ARBA" id="ARBA00001947"/>
    </source>
</evidence>
<evidence type="ECO:0000313" key="11">
    <source>
        <dbReference type="EMBL" id="WPU65184.1"/>
    </source>
</evidence>
<dbReference type="InterPro" id="IPR004026">
    <property type="entry name" value="Ada_DNA_repair_Zn-bd"/>
</dbReference>
<dbReference type="InterPro" id="IPR051912">
    <property type="entry name" value="Alkylbase_DNA_Glycosylase/TA"/>
</dbReference>
<keyword evidence="5" id="KW-0227">DNA damage</keyword>
<organism evidence="11 12">
    <name type="scientific">Peredibacter starrii</name>
    <dbReference type="NCBI Taxonomy" id="28202"/>
    <lineage>
        <taxon>Bacteria</taxon>
        <taxon>Pseudomonadati</taxon>
        <taxon>Bdellovibrionota</taxon>
        <taxon>Bacteriovoracia</taxon>
        <taxon>Bacteriovoracales</taxon>
        <taxon>Bacteriovoracaceae</taxon>
        <taxon>Peredibacter</taxon>
    </lineage>
</organism>
<dbReference type="GO" id="GO:0006307">
    <property type="term" value="P:DNA alkylation repair"/>
    <property type="evidence" value="ECO:0007669"/>
    <property type="project" value="TreeGrafter"/>
</dbReference>
<dbReference type="InterPro" id="IPR011257">
    <property type="entry name" value="DNA_glycosylase"/>
</dbReference>
<evidence type="ECO:0000256" key="1">
    <source>
        <dbReference type="ARBA" id="ARBA00000086"/>
    </source>
</evidence>
<keyword evidence="9" id="KW-0234">DNA repair</keyword>
<evidence type="ECO:0000256" key="9">
    <source>
        <dbReference type="ARBA" id="ARBA00023204"/>
    </source>
</evidence>
<gene>
    <name evidence="11" type="ORF">SOO65_00280</name>
</gene>
<sequence>MKTDNELTLKKIIERRDPRYDGRFYYGVKTTKIYCRPVCPARPKPENIIILKSTTEAENAGFRPCKRCRPDLAPGTKFFEGTANTVSRALRLIDEEKEIALNVEKLSDTLGVSDRHLRRLFQEHLGASPIEVMISKRLHLAQQLVRETSAPLSEIALAVGFQSIRRFNEAFKNLYHSPPSAFRKEKAVPDNQIELELMVRQPFDWKTMLEYFARHENFGIERVTETSYQRFITFGDKYGSYTITYSPDKSLLKVKLINIPMTEIKSVILRIKRHLDLDHNPEHLPKDKKFKGKGIRIPGSFDPFEIAVTIILGQLVSTKQAKAKQKELILKYGSKIDEDVWAFPEAKDLMDAEIETIGITKVKAGAIREMARRYHAGELNLAPSADIEKTKAELHSIHGIGPWTVEIICMRCLGDSDAFPKSDLIINKALKAHMVNEELWTSSRAYLTHILWRDYATVLSKN</sequence>
<dbReference type="PANTHER" id="PTHR43003">
    <property type="entry name" value="DNA-3-METHYLADENINE GLYCOSYLASE"/>
    <property type="match status" value="1"/>
</dbReference>
<dbReference type="KEGG" id="psti:SOO65_00280"/>
<dbReference type="SMART" id="SM00478">
    <property type="entry name" value="ENDO3c"/>
    <property type="match status" value="1"/>
</dbReference>
<dbReference type="GO" id="GO:0006285">
    <property type="term" value="P:base-excision repair, AP site formation"/>
    <property type="evidence" value="ECO:0007669"/>
    <property type="project" value="TreeGrafter"/>
</dbReference>
<dbReference type="SUPFAM" id="SSF46689">
    <property type="entry name" value="Homeodomain-like"/>
    <property type="match status" value="1"/>
</dbReference>
<accession>A0AAX4HQH1</accession>